<dbReference type="CDD" id="cd00051">
    <property type="entry name" value="EFh"/>
    <property type="match status" value="1"/>
</dbReference>
<accession>A0A9P1BIF0</accession>
<gene>
    <name evidence="16" type="ORF">C1SCF055_LOCUS2459</name>
</gene>
<evidence type="ECO:0000313" key="16">
    <source>
        <dbReference type="EMBL" id="CAI3974019.1"/>
    </source>
</evidence>
<feature type="transmembrane region" description="Helical" evidence="14">
    <location>
        <begin position="382"/>
        <end position="404"/>
    </location>
</feature>
<sequence length="577" mass="65003">MEGDKSAGDLGKPKTLALDDLDAKLDQLTAKVDTCILEIVQLRNSTSLTAARRSIMDAASSTSRGGRPSLARSSSAQSLGSAIRPSRLSQRSKASSIPTQSRQTLARDSLGQAQLPQLEGGRTARRTNYPIRNMDLRMAWQEYAKETLHQELSEVGTDGDVQQVMRMMHRNRCDYIWELLDDPQSSRYAWWLSQFFSMFVIGSMLLSLLEASEEEPLIDANTAAWMWLCLDSFFLLEFLCRILSAPSKWSYVVDWLNWADMISALGLPLRATAGFFLPASLSTQNSEIVILLFLILPIIRFLKLLRYFESFRLLIDAARSSAEALPVLCYIMAIITLLSATAMYLFEERSNIPTIYHSMWLAIVTMTTVGYGDYYPTSLAGYIIASILTFTSVLFLSLPVGIIGHEFTRSWQIRGQVLLKNRIRRCMLKWGYSSKDLRLLIEYVDVNCDGMLALTEFLELMRQMRIGISAQSAIDLFMAFDDDANGYIDYDEFLRQIFPEEYVKETVDSQILYSYGEKIPQAPVSPPETILESPEIILQPAESRLRPAYGAASGMVSPNQTSGTSEVDENDVLKELF</sequence>
<evidence type="ECO:0000256" key="1">
    <source>
        <dbReference type="ARBA" id="ARBA00004141"/>
    </source>
</evidence>
<evidence type="ECO:0000256" key="2">
    <source>
        <dbReference type="ARBA" id="ARBA00022448"/>
    </source>
</evidence>
<dbReference type="GO" id="GO:0005509">
    <property type="term" value="F:calcium ion binding"/>
    <property type="evidence" value="ECO:0007669"/>
    <property type="project" value="InterPro"/>
</dbReference>
<keyword evidence="3" id="KW-0633">Potassium transport</keyword>
<name>A0A9P1BIF0_9DINO</name>
<protein>
    <submittedName>
        <fullName evidence="17">Potassium voltage-gated channel subfamily A member 6</fullName>
    </submittedName>
</protein>
<dbReference type="Pfam" id="PF00520">
    <property type="entry name" value="Ion_trans"/>
    <property type="match status" value="1"/>
</dbReference>
<dbReference type="InterPro" id="IPR018247">
    <property type="entry name" value="EF_Hand_1_Ca_BS"/>
</dbReference>
<feature type="transmembrane region" description="Helical" evidence="14">
    <location>
        <begin position="358"/>
        <end position="376"/>
    </location>
</feature>
<organism evidence="16">
    <name type="scientific">Cladocopium goreaui</name>
    <dbReference type="NCBI Taxonomy" id="2562237"/>
    <lineage>
        <taxon>Eukaryota</taxon>
        <taxon>Sar</taxon>
        <taxon>Alveolata</taxon>
        <taxon>Dinophyceae</taxon>
        <taxon>Suessiales</taxon>
        <taxon>Symbiodiniaceae</taxon>
        <taxon>Cladocopium</taxon>
    </lineage>
</organism>
<keyword evidence="5" id="KW-0631">Potassium channel</keyword>
<dbReference type="EMBL" id="CAMXCT010000113">
    <property type="protein sequence ID" value="CAI3974019.1"/>
    <property type="molecule type" value="Genomic_DNA"/>
</dbReference>
<evidence type="ECO:0000256" key="8">
    <source>
        <dbReference type="ARBA" id="ARBA00022958"/>
    </source>
</evidence>
<keyword evidence="18" id="KW-1185">Reference proteome</keyword>
<evidence type="ECO:0000256" key="13">
    <source>
        <dbReference type="SAM" id="MobiDB-lite"/>
    </source>
</evidence>
<dbReference type="PROSITE" id="PS50222">
    <property type="entry name" value="EF_HAND_2"/>
    <property type="match status" value="2"/>
</dbReference>
<evidence type="ECO:0000256" key="5">
    <source>
        <dbReference type="ARBA" id="ARBA00022826"/>
    </source>
</evidence>
<dbReference type="PANTHER" id="PTHR11537">
    <property type="entry name" value="VOLTAGE-GATED POTASSIUM CHANNEL"/>
    <property type="match status" value="1"/>
</dbReference>
<evidence type="ECO:0000259" key="15">
    <source>
        <dbReference type="PROSITE" id="PS50222"/>
    </source>
</evidence>
<keyword evidence="2" id="KW-0813">Transport</keyword>
<feature type="transmembrane region" description="Helical" evidence="14">
    <location>
        <begin position="223"/>
        <end position="244"/>
    </location>
</feature>
<evidence type="ECO:0000256" key="10">
    <source>
        <dbReference type="ARBA" id="ARBA00023065"/>
    </source>
</evidence>
<keyword evidence="11 14" id="KW-0472">Membrane</keyword>
<dbReference type="SUPFAM" id="SSF81324">
    <property type="entry name" value="Voltage-gated potassium channels"/>
    <property type="match status" value="1"/>
</dbReference>
<dbReference type="InterPro" id="IPR011992">
    <property type="entry name" value="EF-hand-dom_pair"/>
</dbReference>
<evidence type="ECO:0000256" key="12">
    <source>
        <dbReference type="ARBA" id="ARBA00023303"/>
    </source>
</evidence>
<feature type="region of interest" description="Disordered" evidence="13">
    <location>
        <begin position="58"/>
        <end position="126"/>
    </location>
</feature>
<dbReference type="Proteomes" id="UP001152797">
    <property type="component" value="Unassembled WGS sequence"/>
</dbReference>
<dbReference type="EMBL" id="CAMXCT030000113">
    <property type="protein sequence ID" value="CAL4761331.1"/>
    <property type="molecule type" value="Genomic_DNA"/>
</dbReference>
<feature type="compositionally biased region" description="Polar residues" evidence="13">
    <location>
        <begin position="87"/>
        <end position="115"/>
    </location>
</feature>
<evidence type="ECO:0000256" key="3">
    <source>
        <dbReference type="ARBA" id="ARBA00022538"/>
    </source>
</evidence>
<dbReference type="SUPFAM" id="SSF47473">
    <property type="entry name" value="EF-hand"/>
    <property type="match status" value="1"/>
</dbReference>
<keyword evidence="10" id="KW-0406">Ion transport</keyword>
<dbReference type="Gene3D" id="1.10.238.10">
    <property type="entry name" value="EF-hand"/>
    <property type="match status" value="1"/>
</dbReference>
<evidence type="ECO:0000256" key="14">
    <source>
        <dbReference type="SAM" id="Phobius"/>
    </source>
</evidence>
<evidence type="ECO:0000256" key="4">
    <source>
        <dbReference type="ARBA" id="ARBA00022692"/>
    </source>
</evidence>
<feature type="compositionally biased region" description="Polar residues" evidence="13">
    <location>
        <begin position="71"/>
        <end position="80"/>
    </location>
</feature>
<dbReference type="InterPro" id="IPR005821">
    <property type="entry name" value="Ion_trans_dom"/>
</dbReference>
<feature type="transmembrane region" description="Helical" evidence="14">
    <location>
        <begin position="325"/>
        <end position="346"/>
    </location>
</feature>
<dbReference type="InterPro" id="IPR002048">
    <property type="entry name" value="EF_hand_dom"/>
</dbReference>
<feature type="domain" description="EF-hand" evidence="15">
    <location>
        <begin position="468"/>
        <end position="503"/>
    </location>
</feature>
<keyword evidence="4 14" id="KW-0812">Transmembrane</keyword>
<dbReference type="PRINTS" id="PR00169">
    <property type="entry name" value="KCHANNEL"/>
</dbReference>
<reference evidence="17 18" key="2">
    <citation type="submission" date="2024-05" db="EMBL/GenBank/DDBJ databases">
        <authorList>
            <person name="Chen Y."/>
            <person name="Shah S."/>
            <person name="Dougan E. K."/>
            <person name="Thang M."/>
            <person name="Chan C."/>
        </authorList>
    </citation>
    <scope>NUCLEOTIDE SEQUENCE [LARGE SCALE GENOMIC DNA]</scope>
</reference>
<dbReference type="Gene3D" id="1.20.120.350">
    <property type="entry name" value="Voltage-gated potassium channels. Chain C"/>
    <property type="match status" value="1"/>
</dbReference>
<dbReference type="PROSITE" id="PS00018">
    <property type="entry name" value="EF_HAND_1"/>
    <property type="match status" value="2"/>
</dbReference>
<dbReference type="Gene3D" id="1.10.287.70">
    <property type="match status" value="1"/>
</dbReference>
<feature type="transmembrane region" description="Helical" evidence="14">
    <location>
        <begin position="188"/>
        <end position="211"/>
    </location>
</feature>
<feature type="region of interest" description="Disordered" evidence="13">
    <location>
        <begin position="549"/>
        <end position="570"/>
    </location>
</feature>
<keyword evidence="12" id="KW-0407">Ion channel</keyword>
<dbReference type="OrthoDB" id="415460at2759"/>
<proteinExistence type="predicted"/>
<comment type="subcellular location">
    <subcellularLocation>
        <location evidence="1">Membrane</location>
        <topology evidence="1">Multi-pass membrane protein</topology>
    </subcellularLocation>
</comment>
<feature type="domain" description="EF-hand" evidence="15">
    <location>
        <begin position="432"/>
        <end position="467"/>
    </location>
</feature>
<dbReference type="PANTHER" id="PTHR11537:SF254">
    <property type="entry name" value="POTASSIUM VOLTAGE-GATED CHANNEL PROTEIN SHAB"/>
    <property type="match status" value="1"/>
</dbReference>
<feature type="compositionally biased region" description="Polar residues" evidence="13">
    <location>
        <begin position="556"/>
        <end position="565"/>
    </location>
</feature>
<dbReference type="GO" id="GO:0005249">
    <property type="term" value="F:voltage-gated potassium channel activity"/>
    <property type="evidence" value="ECO:0007669"/>
    <property type="project" value="InterPro"/>
</dbReference>
<feature type="transmembrane region" description="Helical" evidence="14">
    <location>
        <begin position="256"/>
        <end position="276"/>
    </location>
</feature>
<dbReference type="GO" id="GO:0008076">
    <property type="term" value="C:voltage-gated potassium channel complex"/>
    <property type="evidence" value="ECO:0007669"/>
    <property type="project" value="InterPro"/>
</dbReference>
<evidence type="ECO:0000313" key="18">
    <source>
        <dbReference type="Proteomes" id="UP001152797"/>
    </source>
</evidence>
<feature type="transmembrane region" description="Helical" evidence="14">
    <location>
        <begin position="288"/>
        <end position="305"/>
    </location>
</feature>
<dbReference type="AlphaFoldDB" id="A0A9P1BIF0"/>
<dbReference type="GO" id="GO:0001508">
    <property type="term" value="P:action potential"/>
    <property type="evidence" value="ECO:0007669"/>
    <property type="project" value="TreeGrafter"/>
</dbReference>
<reference evidence="16" key="1">
    <citation type="submission" date="2022-10" db="EMBL/GenBank/DDBJ databases">
        <authorList>
            <person name="Chen Y."/>
            <person name="Dougan E. K."/>
            <person name="Chan C."/>
            <person name="Rhodes N."/>
            <person name="Thang M."/>
        </authorList>
    </citation>
    <scope>NUCLEOTIDE SEQUENCE</scope>
</reference>
<evidence type="ECO:0000256" key="7">
    <source>
        <dbReference type="ARBA" id="ARBA00022882"/>
    </source>
</evidence>
<dbReference type="InterPro" id="IPR027359">
    <property type="entry name" value="Volt_channel_dom_sf"/>
</dbReference>
<dbReference type="InterPro" id="IPR028325">
    <property type="entry name" value="VG_K_chnl"/>
</dbReference>
<keyword evidence="9 14" id="KW-1133">Transmembrane helix</keyword>
<comment type="caution">
    <text evidence="16">The sequence shown here is derived from an EMBL/GenBank/DDBJ whole genome shotgun (WGS) entry which is preliminary data.</text>
</comment>
<evidence type="ECO:0000256" key="11">
    <source>
        <dbReference type="ARBA" id="ARBA00023136"/>
    </source>
</evidence>
<dbReference type="EMBL" id="CAMXCT020000113">
    <property type="protein sequence ID" value="CAL1127394.1"/>
    <property type="molecule type" value="Genomic_DNA"/>
</dbReference>
<keyword evidence="7" id="KW-0851">Voltage-gated channel</keyword>
<evidence type="ECO:0000256" key="6">
    <source>
        <dbReference type="ARBA" id="ARBA00022837"/>
    </source>
</evidence>
<keyword evidence="6" id="KW-0106">Calcium</keyword>
<evidence type="ECO:0000256" key="9">
    <source>
        <dbReference type="ARBA" id="ARBA00022989"/>
    </source>
</evidence>
<dbReference type="SMART" id="SM00054">
    <property type="entry name" value="EFh"/>
    <property type="match status" value="2"/>
</dbReference>
<evidence type="ECO:0000313" key="17">
    <source>
        <dbReference type="EMBL" id="CAL4761331.1"/>
    </source>
</evidence>
<keyword evidence="8" id="KW-0630">Potassium</keyword>